<organism evidence="3 4">
    <name type="scientific">Rotaria sordida</name>
    <dbReference type="NCBI Taxonomy" id="392033"/>
    <lineage>
        <taxon>Eukaryota</taxon>
        <taxon>Metazoa</taxon>
        <taxon>Spiralia</taxon>
        <taxon>Gnathifera</taxon>
        <taxon>Rotifera</taxon>
        <taxon>Eurotatoria</taxon>
        <taxon>Bdelloidea</taxon>
        <taxon>Philodinida</taxon>
        <taxon>Philodinidae</taxon>
        <taxon>Rotaria</taxon>
    </lineage>
</organism>
<feature type="compositionally biased region" description="Low complexity" evidence="2">
    <location>
        <begin position="340"/>
        <end position="351"/>
    </location>
</feature>
<feature type="region of interest" description="Disordered" evidence="2">
    <location>
        <begin position="304"/>
        <end position="351"/>
    </location>
</feature>
<dbReference type="Proteomes" id="UP000663889">
    <property type="component" value="Unassembled WGS sequence"/>
</dbReference>
<comment type="caution">
    <text evidence="3">The sequence shown here is derived from an EMBL/GenBank/DDBJ whole genome shotgun (WGS) entry which is preliminary data.</text>
</comment>
<dbReference type="Gene3D" id="2.60.40.640">
    <property type="match status" value="2"/>
</dbReference>
<dbReference type="PANTHER" id="PTHR12233">
    <property type="entry name" value="VACUOLAR PROTEIN SORTING 26 RELATED"/>
    <property type="match status" value="1"/>
</dbReference>
<dbReference type="GO" id="GO:0006886">
    <property type="term" value="P:intracellular protein transport"/>
    <property type="evidence" value="ECO:0007669"/>
    <property type="project" value="InterPro"/>
</dbReference>
<dbReference type="InterPro" id="IPR014752">
    <property type="entry name" value="Arrestin-like_C"/>
</dbReference>
<reference evidence="3" key="1">
    <citation type="submission" date="2021-02" db="EMBL/GenBank/DDBJ databases">
        <authorList>
            <person name="Nowell W R."/>
        </authorList>
    </citation>
    <scope>NUCLEOTIDE SEQUENCE</scope>
</reference>
<proteinExistence type="inferred from homology"/>
<dbReference type="InterPro" id="IPR028934">
    <property type="entry name" value="Vps26-related"/>
</dbReference>
<evidence type="ECO:0000313" key="4">
    <source>
        <dbReference type="Proteomes" id="UP000663889"/>
    </source>
</evidence>
<dbReference type="AlphaFoldDB" id="A0A813XQU7"/>
<protein>
    <recommendedName>
        <fullName evidence="5">Vacuolar protein sorting-associated protein 26</fullName>
    </recommendedName>
</protein>
<dbReference type="Pfam" id="PF03643">
    <property type="entry name" value="Vps26"/>
    <property type="match status" value="1"/>
</dbReference>
<dbReference type="FunFam" id="2.60.40.640:FF:000002">
    <property type="entry name" value="Vacuolar protein sorting-associated protein 26A"/>
    <property type="match status" value="1"/>
</dbReference>
<name>A0A813XQU7_9BILA</name>
<gene>
    <name evidence="3" type="ORF">SEV965_LOCUS4147</name>
</gene>
<evidence type="ECO:0008006" key="5">
    <source>
        <dbReference type="Google" id="ProtNLM"/>
    </source>
</evidence>
<evidence type="ECO:0000313" key="3">
    <source>
        <dbReference type="EMBL" id="CAF0871649.1"/>
    </source>
</evidence>
<evidence type="ECO:0000256" key="1">
    <source>
        <dbReference type="ARBA" id="ARBA00009100"/>
    </source>
</evidence>
<dbReference type="EMBL" id="CAJNOU010000115">
    <property type="protein sequence ID" value="CAF0871649.1"/>
    <property type="molecule type" value="Genomic_DNA"/>
</dbReference>
<sequence>MDLLGLGSKVDIDFLLDPQGQRKQIEVKLDDNTNKRILQYIYYDGEDVGGTVQIKLKKNSKVEHQGIRLEFIGQIEMLNDRSTVHEFINLSKLLAFPGELTENTSIDFHFPNVEKPYESYIGINVKLRYFLRLTIIRRFTNTVCERDICVQQLSQYPEINNSIKMEVGIEDCLHIEFEYNKSKYHLKDVIVGKIYFLLVRIKIKHMEIAILKKESTGSGPNIYAETETIAKYEIMDGAPVRGESIPIRLFLGGYDLTPTMKDVQRKFSVRYFLNLVLVDEEERRYFKQQEIFLWRKQDKVKQKNSAKQYAHFEPPNPAIKPEDSATGISGSENSPVYGPSSSGNNSDSTSD</sequence>
<evidence type="ECO:0000256" key="2">
    <source>
        <dbReference type="SAM" id="MobiDB-lite"/>
    </source>
</evidence>
<comment type="similarity">
    <text evidence="1">Belongs to the VPS26 family.</text>
</comment>
<accession>A0A813XQU7</accession>